<comment type="caution">
    <text evidence="1">The sequence shown here is derived from an EMBL/GenBank/DDBJ whole genome shotgun (WGS) entry which is preliminary data.</text>
</comment>
<keyword evidence="2" id="KW-1185">Reference proteome</keyword>
<evidence type="ECO:0000313" key="2">
    <source>
        <dbReference type="Proteomes" id="UP001150603"/>
    </source>
</evidence>
<name>A0ACC1JA56_9FUNG</name>
<evidence type="ECO:0000313" key="1">
    <source>
        <dbReference type="EMBL" id="KAJ1943863.1"/>
    </source>
</evidence>
<accession>A0ACC1JA56</accession>
<dbReference type="EMBL" id="JANBPW010001602">
    <property type="protein sequence ID" value="KAJ1943863.1"/>
    <property type="molecule type" value="Genomic_DNA"/>
</dbReference>
<proteinExistence type="predicted"/>
<reference evidence="1" key="1">
    <citation type="submission" date="2022-07" db="EMBL/GenBank/DDBJ databases">
        <title>Phylogenomic reconstructions and comparative analyses of Kickxellomycotina fungi.</title>
        <authorList>
            <person name="Reynolds N.K."/>
            <person name="Stajich J.E."/>
            <person name="Barry K."/>
            <person name="Grigoriev I.V."/>
            <person name="Crous P."/>
            <person name="Smith M.E."/>
        </authorList>
    </citation>
    <scope>NUCLEOTIDE SEQUENCE</scope>
    <source>
        <strain evidence="1">NRRL 5244</strain>
    </source>
</reference>
<organism evidence="1 2">
    <name type="scientific">Linderina macrospora</name>
    <dbReference type="NCBI Taxonomy" id="4868"/>
    <lineage>
        <taxon>Eukaryota</taxon>
        <taxon>Fungi</taxon>
        <taxon>Fungi incertae sedis</taxon>
        <taxon>Zoopagomycota</taxon>
        <taxon>Kickxellomycotina</taxon>
        <taxon>Kickxellomycetes</taxon>
        <taxon>Kickxellales</taxon>
        <taxon>Kickxellaceae</taxon>
        <taxon>Linderina</taxon>
    </lineage>
</organism>
<sequence length="377" mass="38928">MPDALASLTHAAHDQALEIINSLQSSARRRRSSVEAVAAASSVLASFASSGKVRHTNGGEAAAALATAVAAANSPPVLNPQMAYSSGQHSAAAALLAASGLHPSILPTIPSGPTSLQGTPGPGERMSISSEGVGDTGLPPFDVASFGALQASAFTTADPLANAVEATVGGGDSGHTAQTLLTTIAETHTQQTGRPAAPKPTRRKAAAGVKAATKAAKAESEEGDLELSMSPTSSQPDGPITSNGMPLTPDAPGSGRPGSLRHLTPDERRARRLQRNRLAAKECRQKKKVYITNLEQQVEDLEHENSRLRKEIEELNAKLTLGGMRTSSTAVTPTLAHKQLADIGDQNAVLNGEQQQQLPPGKRSRLAERSTASSADI</sequence>
<gene>
    <name evidence="1" type="ORF">FBU59_002774</name>
</gene>
<dbReference type="Proteomes" id="UP001150603">
    <property type="component" value="Unassembled WGS sequence"/>
</dbReference>
<protein>
    <submittedName>
        <fullName evidence="1">Uncharacterized protein</fullName>
    </submittedName>
</protein>